<gene>
    <name evidence="1" type="ORF">GCM10018980_56530</name>
</gene>
<sequence length="106" mass="11270">MIVPGLASVRAPVVSSLLAGVPARAEPAITAPDSTTAAAPPMIATRRWLYFGRALDMRMPHLGQEWVWSTPGKGCDNAAPAFGEEYAKAVSLVQRRHEISRTAGAD</sequence>
<organism evidence="1 2">
    <name type="scientific">Streptomyces capoamus</name>
    <dbReference type="NCBI Taxonomy" id="68183"/>
    <lineage>
        <taxon>Bacteria</taxon>
        <taxon>Bacillati</taxon>
        <taxon>Actinomycetota</taxon>
        <taxon>Actinomycetes</taxon>
        <taxon>Kitasatosporales</taxon>
        <taxon>Streptomycetaceae</taxon>
        <taxon>Streptomyces</taxon>
    </lineage>
</organism>
<dbReference type="Proteomes" id="UP000619355">
    <property type="component" value="Unassembled WGS sequence"/>
</dbReference>
<name>A0A919KE43_9ACTN</name>
<evidence type="ECO:0000313" key="2">
    <source>
        <dbReference type="Proteomes" id="UP000619355"/>
    </source>
</evidence>
<dbReference type="EMBL" id="BNBF01000020">
    <property type="protein sequence ID" value="GHG65060.1"/>
    <property type="molecule type" value="Genomic_DNA"/>
</dbReference>
<protein>
    <submittedName>
        <fullName evidence="1">Uncharacterized protein</fullName>
    </submittedName>
</protein>
<proteinExistence type="predicted"/>
<keyword evidence="2" id="KW-1185">Reference proteome</keyword>
<reference evidence="2" key="1">
    <citation type="journal article" date="2019" name="Int. J. Syst. Evol. Microbiol.">
        <title>The Global Catalogue of Microorganisms (GCM) 10K type strain sequencing project: providing services to taxonomists for standard genome sequencing and annotation.</title>
        <authorList>
            <consortium name="The Broad Institute Genomics Platform"/>
            <consortium name="The Broad Institute Genome Sequencing Center for Infectious Disease"/>
            <person name="Wu L."/>
            <person name="Ma J."/>
        </authorList>
    </citation>
    <scope>NUCLEOTIDE SEQUENCE [LARGE SCALE GENOMIC DNA]</scope>
    <source>
        <strain evidence="2">JCM 4253</strain>
    </source>
</reference>
<comment type="caution">
    <text evidence="1">The sequence shown here is derived from an EMBL/GenBank/DDBJ whole genome shotgun (WGS) entry which is preliminary data.</text>
</comment>
<accession>A0A919KE43</accession>
<dbReference type="AlphaFoldDB" id="A0A919KE43"/>
<evidence type="ECO:0000313" key="1">
    <source>
        <dbReference type="EMBL" id="GHG65060.1"/>
    </source>
</evidence>